<dbReference type="AlphaFoldDB" id="A0A922HUR5"/>
<dbReference type="SUPFAM" id="SSF81321">
    <property type="entry name" value="Family A G protein-coupled receptor-like"/>
    <property type="match status" value="1"/>
</dbReference>
<evidence type="ECO:0000313" key="12">
    <source>
        <dbReference type="EMBL" id="KAH9510780.1"/>
    </source>
</evidence>
<evidence type="ECO:0000256" key="8">
    <source>
        <dbReference type="ARBA" id="ARBA00023224"/>
    </source>
</evidence>
<dbReference type="Pfam" id="PF00001">
    <property type="entry name" value="7tm_1"/>
    <property type="match status" value="1"/>
</dbReference>
<dbReference type="EMBL" id="ASGP02000004">
    <property type="protein sequence ID" value="KAH9510780.1"/>
    <property type="molecule type" value="Genomic_DNA"/>
</dbReference>
<evidence type="ECO:0000259" key="11">
    <source>
        <dbReference type="PROSITE" id="PS50262"/>
    </source>
</evidence>
<name>A0A922HUR5_DERFA</name>
<protein>
    <recommendedName>
        <fullName evidence="11">G-protein coupled receptors family 1 profile domain-containing protein</fullName>
    </recommendedName>
</protein>
<dbReference type="Gene3D" id="1.20.1070.10">
    <property type="entry name" value="Rhodopsin 7-helix transmembrane proteins"/>
    <property type="match status" value="1"/>
</dbReference>
<feature type="transmembrane region" description="Helical" evidence="9">
    <location>
        <begin position="230"/>
        <end position="250"/>
    </location>
</feature>
<keyword evidence="10" id="KW-0732">Signal</keyword>
<sequence>MINNLSTILLLLVPTVIISTTNYHKSNHSLFDDELNTMMSTIKTTDNYHHHHYHHHQHHHHNQQQHELMSLYLAGKNFTESTTSGTIIPELHMNLTIIERFINIVNDNAISLPSYPDRQISATGIHGSGSGDDQFRRIDRLVEMSYTFRTVMVVIYMLTAFVAFIANIMAILILNYGRRTSRQLNLFLSNLGLSDIIFAIFNIPFTYITLIYNTWWLPEFLCPLTSFVQVLAPTVAFYTLIAIGIGRYYVIVTGQESLFLTKSSHTKLVIAFIWIMSCFVASPILIATKISPVIYVNETYVECTEDWSFLDPTNSHSIGTIYTIIVFVMTFILPVVALTYLYGHIGLIVYKHKFPEGNDNRVTNQNLTQTKVKVLKMLLLLVISFIICWSPCQIFYLMLWIFEDIRQDPNAIEMDDNDDVVADAAATTASYYSIIYYSIYFISHWLACSHTIMNPFIYCFCSNNFQMTDLADIICCKINRRDSWMNRSMHSHTNNNNNNNHNKKMIKFSSSYRKSDQQQKWSVEDSPPPTPLASPMKLPINDSFIMLKPKNSDSNNNNNNFLTYQV</sequence>
<feature type="transmembrane region" description="Helical" evidence="9">
    <location>
        <begin position="316"/>
        <end position="343"/>
    </location>
</feature>
<gene>
    <name evidence="12" type="ORF">DERF_009287</name>
</gene>
<accession>A0A922HUR5</accession>
<feature type="chain" id="PRO_5037939597" description="G-protein coupled receptors family 1 profile domain-containing protein" evidence="10">
    <location>
        <begin position="20"/>
        <end position="566"/>
    </location>
</feature>
<evidence type="ECO:0000256" key="4">
    <source>
        <dbReference type="ARBA" id="ARBA00022989"/>
    </source>
</evidence>
<dbReference type="Proteomes" id="UP000790347">
    <property type="component" value="Unassembled WGS sequence"/>
</dbReference>
<evidence type="ECO:0000256" key="3">
    <source>
        <dbReference type="ARBA" id="ARBA00022692"/>
    </source>
</evidence>
<dbReference type="PROSITE" id="PS50262">
    <property type="entry name" value="G_PROTEIN_RECEP_F1_2"/>
    <property type="match status" value="1"/>
</dbReference>
<keyword evidence="13" id="KW-1185">Reference proteome</keyword>
<feature type="transmembrane region" description="Helical" evidence="9">
    <location>
        <begin position="186"/>
        <end position="210"/>
    </location>
</feature>
<evidence type="ECO:0000313" key="13">
    <source>
        <dbReference type="Proteomes" id="UP000790347"/>
    </source>
</evidence>
<evidence type="ECO:0000256" key="5">
    <source>
        <dbReference type="ARBA" id="ARBA00023040"/>
    </source>
</evidence>
<keyword evidence="6 9" id="KW-0472">Membrane</keyword>
<dbReference type="InterPro" id="IPR017452">
    <property type="entry name" value="GPCR_Rhodpsn_7TM"/>
</dbReference>
<comment type="caution">
    <text evidence="12">The sequence shown here is derived from an EMBL/GenBank/DDBJ whole genome shotgun (WGS) entry which is preliminary data.</text>
</comment>
<keyword evidence="8" id="KW-0807">Transducer</keyword>
<feature type="signal peptide" evidence="10">
    <location>
        <begin position="1"/>
        <end position="19"/>
    </location>
</feature>
<dbReference type="InterPro" id="IPR000276">
    <property type="entry name" value="GPCR_Rhodpsn"/>
</dbReference>
<dbReference type="PANTHER" id="PTHR45695:SF9">
    <property type="entry name" value="LEUCOKININ RECEPTOR"/>
    <property type="match status" value="1"/>
</dbReference>
<evidence type="ECO:0000256" key="9">
    <source>
        <dbReference type="SAM" id="Phobius"/>
    </source>
</evidence>
<comment type="similarity">
    <text evidence="2">Belongs to the G-protein coupled receptor 1 family.</text>
</comment>
<organism evidence="12 13">
    <name type="scientific">Dermatophagoides farinae</name>
    <name type="common">American house dust mite</name>
    <dbReference type="NCBI Taxonomy" id="6954"/>
    <lineage>
        <taxon>Eukaryota</taxon>
        <taxon>Metazoa</taxon>
        <taxon>Ecdysozoa</taxon>
        <taxon>Arthropoda</taxon>
        <taxon>Chelicerata</taxon>
        <taxon>Arachnida</taxon>
        <taxon>Acari</taxon>
        <taxon>Acariformes</taxon>
        <taxon>Sarcoptiformes</taxon>
        <taxon>Astigmata</taxon>
        <taxon>Psoroptidia</taxon>
        <taxon>Analgoidea</taxon>
        <taxon>Pyroglyphidae</taxon>
        <taxon>Dermatophagoidinae</taxon>
        <taxon>Dermatophagoides</taxon>
    </lineage>
</organism>
<evidence type="ECO:0000256" key="1">
    <source>
        <dbReference type="ARBA" id="ARBA00004141"/>
    </source>
</evidence>
<evidence type="ECO:0000256" key="10">
    <source>
        <dbReference type="SAM" id="SignalP"/>
    </source>
</evidence>
<dbReference type="PANTHER" id="PTHR45695">
    <property type="entry name" value="LEUCOKININ RECEPTOR-RELATED"/>
    <property type="match status" value="1"/>
</dbReference>
<reference evidence="12" key="1">
    <citation type="submission" date="2013-05" db="EMBL/GenBank/DDBJ databases">
        <authorList>
            <person name="Yim A.K.Y."/>
            <person name="Chan T.F."/>
            <person name="Ji K.M."/>
            <person name="Liu X.Y."/>
            <person name="Zhou J.W."/>
            <person name="Li R.Q."/>
            <person name="Yang K.Y."/>
            <person name="Li J."/>
            <person name="Li M."/>
            <person name="Law P.T.W."/>
            <person name="Wu Y.L."/>
            <person name="Cai Z.L."/>
            <person name="Qin H."/>
            <person name="Bao Y."/>
            <person name="Leung R.K.K."/>
            <person name="Ng P.K.S."/>
            <person name="Zou J."/>
            <person name="Zhong X.J."/>
            <person name="Ran P.X."/>
            <person name="Zhong N.S."/>
            <person name="Liu Z.G."/>
            <person name="Tsui S.K.W."/>
        </authorList>
    </citation>
    <scope>NUCLEOTIDE SEQUENCE</scope>
    <source>
        <strain evidence="12">Derf</strain>
        <tissue evidence="12">Whole organism</tissue>
    </source>
</reference>
<dbReference type="GO" id="GO:0005886">
    <property type="term" value="C:plasma membrane"/>
    <property type="evidence" value="ECO:0007669"/>
    <property type="project" value="TreeGrafter"/>
</dbReference>
<evidence type="ECO:0000256" key="6">
    <source>
        <dbReference type="ARBA" id="ARBA00023136"/>
    </source>
</evidence>
<comment type="subcellular location">
    <subcellularLocation>
        <location evidence="1">Membrane</location>
        <topology evidence="1">Multi-pass membrane protein</topology>
    </subcellularLocation>
</comment>
<evidence type="ECO:0000256" key="7">
    <source>
        <dbReference type="ARBA" id="ARBA00023170"/>
    </source>
</evidence>
<keyword evidence="5" id="KW-0297">G-protein coupled receptor</keyword>
<feature type="transmembrane region" description="Helical" evidence="9">
    <location>
        <begin position="153"/>
        <end position="174"/>
    </location>
</feature>
<feature type="transmembrane region" description="Helical" evidence="9">
    <location>
        <begin position="378"/>
        <end position="402"/>
    </location>
</feature>
<proteinExistence type="inferred from homology"/>
<keyword evidence="7" id="KW-0675">Receptor</keyword>
<feature type="domain" description="G-protein coupled receptors family 1 profile" evidence="11">
    <location>
        <begin position="166"/>
        <end position="458"/>
    </location>
</feature>
<keyword evidence="3 9" id="KW-0812">Transmembrane</keyword>
<reference evidence="12" key="2">
    <citation type="journal article" date="2022" name="Res Sq">
        <title>Comparative Genomics Reveals Insights into the Divergent Evolution of Astigmatic Mites and Household Pest Adaptations.</title>
        <authorList>
            <person name="Xiong Q."/>
            <person name="Wan A.T.-Y."/>
            <person name="Liu X.-Y."/>
            <person name="Fung C.S.-H."/>
            <person name="Xiao X."/>
            <person name="Malainual N."/>
            <person name="Hou J."/>
            <person name="Wang L."/>
            <person name="Wang M."/>
            <person name="Yang K."/>
            <person name="Cui Y."/>
            <person name="Leung E."/>
            <person name="Nong W."/>
            <person name="Shin S.-K."/>
            <person name="Au S."/>
            <person name="Jeong K.Y."/>
            <person name="Chew F.T."/>
            <person name="Hui J."/>
            <person name="Leung T.F."/>
            <person name="Tungtrongchitr A."/>
            <person name="Zhong N."/>
            <person name="Liu Z."/>
            <person name="Tsui S."/>
        </authorList>
    </citation>
    <scope>NUCLEOTIDE SEQUENCE</scope>
    <source>
        <strain evidence="12">Derf</strain>
        <tissue evidence="12">Whole organism</tissue>
    </source>
</reference>
<keyword evidence="4 9" id="KW-1133">Transmembrane helix</keyword>
<dbReference type="PRINTS" id="PR00237">
    <property type="entry name" value="GPCRRHODOPSN"/>
</dbReference>
<dbReference type="GO" id="GO:0004930">
    <property type="term" value="F:G protein-coupled receptor activity"/>
    <property type="evidence" value="ECO:0007669"/>
    <property type="project" value="UniProtKB-KW"/>
</dbReference>
<feature type="transmembrane region" description="Helical" evidence="9">
    <location>
        <begin position="271"/>
        <end position="296"/>
    </location>
</feature>
<evidence type="ECO:0000256" key="2">
    <source>
        <dbReference type="ARBA" id="ARBA00010663"/>
    </source>
</evidence>